<accession>A0A6J4R7U2</accession>
<organism evidence="1">
    <name type="scientific">uncultured Rubrobacteraceae bacterium</name>
    <dbReference type="NCBI Taxonomy" id="349277"/>
    <lineage>
        <taxon>Bacteria</taxon>
        <taxon>Bacillati</taxon>
        <taxon>Actinomycetota</taxon>
        <taxon>Rubrobacteria</taxon>
        <taxon>Rubrobacterales</taxon>
        <taxon>Rubrobacteraceae</taxon>
        <taxon>environmental samples</taxon>
    </lineage>
</organism>
<proteinExistence type="predicted"/>
<protein>
    <submittedName>
        <fullName evidence="1">Biphenyl-2,3-diol 1,2-dioxygenase III-related protein</fullName>
    </submittedName>
</protein>
<feature type="non-terminal residue" evidence="1">
    <location>
        <position position="37"/>
    </location>
</feature>
<evidence type="ECO:0000313" key="1">
    <source>
        <dbReference type="EMBL" id="CAA9458097.1"/>
    </source>
</evidence>
<dbReference type="AlphaFoldDB" id="A0A6J4R7U2"/>
<feature type="non-terminal residue" evidence="1">
    <location>
        <position position="1"/>
    </location>
</feature>
<name>A0A6J4R7U2_9ACTN</name>
<dbReference type="GO" id="GO:0051213">
    <property type="term" value="F:dioxygenase activity"/>
    <property type="evidence" value="ECO:0007669"/>
    <property type="project" value="UniProtKB-KW"/>
</dbReference>
<gene>
    <name evidence="1" type="ORF">AVDCRST_MAG25-411</name>
</gene>
<reference evidence="1" key="1">
    <citation type="submission" date="2020-02" db="EMBL/GenBank/DDBJ databases">
        <authorList>
            <person name="Meier V. D."/>
        </authorList>
    </citation>
    <scope>NUCLEOTIDE SEQUENCE</scope>
    <source>
        <strain evidence="1">AVDCRST_MAG25</strain>
    </source>
</reference>
<keyword evidence="1" id="KW-0223">Dioxygenase</keyword>
<keyword evidence="1" id="KW-0560">Oxidoreductase</keyword>
<dbReference type="EMBL" id="CADCVI010000032">
    <property type="protein sequence ID" value="CAA9458097.1"/>
    <property type="molecule type" value="Genomic_DNA"/>
</dbReference>
<sequence>GPGRAPRSRGRRQERVFQGPGRLAAGVHLVHGEGGPM</sequence>